<dbReference type="Proteomes" id="UP001530400">
    <property type="component" value="Unassembled WGS sequence"/>
</dbReference>
<evidence type="ECO:0000313" key="2">
    <source>
        <dbReference type="EMBL" id="KAL3765481.1"/>
    </source>
</evidence>
<organism evidence="2 3">
    <name type="scientific">Cyclotella atomus</name>
    <dbReference type="NCBI Taxonomy" id="382360"/>
    <lineage>
        <taxon>Eukaryota</taxon>
        <taxon>Sar</taxon>
        <taxon>Stramenopiles</taxon>
        <taxon>Ochrophyta</taxon>
        <taxon>Bacillariophyta</taxon>
        <taxon>Coscinodiscophyceae</taxon>
        <taxon>Thalassiosirophycidae</taxon>
        <taxon>Stephanodiscales</taxon>
        <taxon>Stephanodiscaceae</taxon>
        <taxon>Cyclotella</taxon>
    </lineage>
</organism>
<accession>A0ABD3MN77</accession>
<dbReference type="AlphaFoldDB" id="A0ABD3MN77"/>
<name>A0ABD3MN77_9STRA</name>
<reference evidence="2 3" key="1">
    <citation type="submission" date="2024-10" db="EMBL/GenBank/DDBJ databases">
        <title>Updated reference genomes for cyclostephanoid diatoms.</title>
        <authorList>
            <person name="Roberts W.R."/>
            <person name="Alverson A.J."/>
        </authorList>
    </citation>
    <scope>NUCLEOTIDE SEQUENCE [LARGE SCALE GENOMIC DNA]</scope>
    <source>
        <strain evidence="2 3">AJA010-31</strain>
    </source>
</reference>
<evidence type="ECO:0000313" key="3">
    <source>
        <dbReference type="Proteomes" id="UP001530400"/>
    </source>
</evidence>
<evidence type="ECO:0000256" key="1">
    <source>
        <dbReference type="SAM" id="MobiDB-lite"/>
    </source>
</evidence>
<sequence>MNRHLIRAARTKLTGINTVTASKSFNTSSPTAAAGLQLLIRQPYQICKYTSGTHRHLHKTATVQNLPNNTTTSFRHQQQQQQQFTNFAKSEYIHPLSQIVLEHLQSSHSEWIRRMGLDKGLELKKDGTFVLRFGNNGGDADGGESESKSGQQQEDDEVDSIWTMYEPTEKKHYLCLSKSKLVGRYLLQDNTKPAWHTDKRSIPERVQDAVDEMVAKVDEMGC</sequence>
<gene>
    <name evidence="2" type="ORF">ACHAWO_009326</name>
</gene>
<keyword evidence="3" id="KW-1185">Reference proteome</keyword>
<feature type="region of interest" description="Disordered" evidence="1">
    <location>
        <begin position="134"/>
        <end position="157"/>
    </location>
</feature>
<dbReference type="EMBL" id="JALLPJ020001401">
    <property type="protein sequence ID" value="KAL3765481.1"/>
    <property type="molecule type" value="Genomic_DNA"/>
</dbReference>
<protein>
    <submittedName>
        <fullName evidence="2">Uncharacterized protein</fullName>
    </submittedName>
</protein>
<proteinExistence type="predicted"/>
<comment type="caution">
    <text evidence="2">The sequence shown here is derived from an EMBL/GenBank/DDBJ whole genome shotgun (WGS) entry which is preliminary data.</text>
</comment>